<protein>
    <submittedName>
        <fullName evidence="2">Uncharacterized protein</fullName>
    </submittedName>
</protein>
<gene>
    <name evidence="2" type="ORF">HDA35_005176</name>
</gene>
<reference evidence="2 3" key="1">
    <citation type="submission" date="2020-07" db="EMBL/GenBank/DDBJ databases">
        <title>Sequencing the genomes of 1000 actinobacteria strains.</title>
        <authorList>
            <person name="Klenk H.-P."/>
        </authorList>
    </citation>
    <scope>NUCLEOTIDE SEQUENCE [LARGE SCALE GENOMIC DNA]</scope>
    <source>
        <strain evidence="2 3">DSM 43814</strain>
    </source>
</reference>
<organism evidence="2 3">
    <name type="scientific">Micromonospora purpureochromogenes</name>
    <dbReference type="NCBI Taxonomy" id="47872"/>
    <lineage>
        <taxon>Bacteria</taxon>
        <taxon>Bacillati</taxon>
        <taxon>Actinomycetota</taxon>
        <taxon>Actinomycetes</taxon>
        <taxon>Micromonosporales</taxon>
        <taxon>Micromonosporaceae</taxon>
        <taxon>Micromonospora</taxon>
    </lineage>
</organism>
<dbReference type="EMBL" id="JACCCQ010000001">
    <property type="protein sequence ID" value="NYF59345.1"/>
    <property type="molecule type" value="Genomic_DNA"/>
</dbReference>
<feature type="region of interest" description="Disordered" evidence="1">
    <location>
        <begin position="92"/>
        <end position="171"/>
    </location>
</feature>
<keyword evidence="3" id="KW-1185">Reference proteome</keyword>
<sequence length="292" mass="31842">MAVRRWDAWFEKENLVVRRRRLLAWPKAHVRQIPLAAILDIESLTAADHAKRRAHLTVQDPSAPHLTEVIPVRFTPEQWEHAGWFVRARQAVPTKRPQPGEEPPSGGAASPRPPVDVPAQSRRQAQPPTGLRAHLTAKPATTPATAGRTMEAPSTPSPKPATASTTPVMRAGDGKRPVWLWLQNGQIHASLVPVGNASQHRLSPGDVAQLLLADPSRAMPAIRVLTGIADSQQALARLRSWRRSDGVVVNLSASDLAGRRVTEALQKPGRSNPDGSVRTVSDGLPTLNQRRR</sequence>
<evidence type="ECO:0000313" key="3">
    <source>
        <dbReference type="Proteomes" id="UP000631553"/>
    </source>
</evidence>
<feature type="region of interest" description="Disordered" evidence="1">
    <location>
        <begin position="266"/>
        <end position="292"/>
    </location>
</feature>
<evidence type="ECO:0000256" key="1">
    <source>
        <dbReference type="SAM" id="MobiDB-lite"/>
    </source>
</evidence>
<dbReference type="Proteomes" id="UP000631553">
    <property type="component" value="Unassembled WGS sequence"/>
</dbReference>
<dbReference type="RefSeq" id="WP_257028495.1">
    <property type="nucleotide sequence ID" value="NZ_JACCCQ010000001.1"/>
</dbReference>
<feature type="compositionally biased region" description="Low complexity" evidence="1">
    <location>
        <begin position="136"/>
        <end position="146"/>
    </location>
</feature>
<comment type="caution">
    <text evidence="2">The sequence shown here is derived from an EMBL/GenBank/DDBJ whole genome shotgun (WGS) entry which is preliminary data.</text>
</comment>
<name>A0ABX2RS39_9ACTN</name>
<accession>A0ABX2RS39</accession>
<evidence type="ECO:0000313" key="2">
    <source>
        <dbReference type="EMBL" id="NYF59345.1"/>
    </source>
</evidence>
<proteinExistence type="predicted"/>